<keyword evidence="3" id="KW-1185">Reference proteome</keyword>
<gene>
    <name evidence="2" type="ORF">MRATA1EN1_LOCUS6373</name>
</gene>
<feature type="region of interest" description="Disordered" evidence="1">
    <location>
        <begin position="1"/>
        <end position="24"/>
    </location>
</feature>
<protein>
    <submittedName>
        <fullName evidence="2">Uncharacterized protein</fullName>
    </submittedName>
</protein>
<name>A0ABN8YC18_RANTA</name>
<evidence type="ECO:0000313" key="3">
    <source>
        <dbReference type="Proteomes" id="UP001176941"/>
    </source>
</evidence>
<evidence type="ECO:0000256" key="1">
    <source>
        <dbReference type="SAM" id="MobiDB-lite"/>
    </source>
</evidence>
<reference evidence="2" key="1">
    <citation type="submission" date="2023-04" db="EMBL/GenBank/DDBJ databases">
        <authorList>
            <consortium name="ELIXIR-Norway"/>
        </authorList>
    </citation>
    <scope>NUCLEOTIDE SEQUENCE [LARGE SCALE GENOMIC DNA]</scope>
</reference>
<proteinExistence type="predicted"/>
<accession>A0ABN8YC18</accession>
<sequence length="141" mass="15981">MEEPAQAGRGGRDRRPSLAGTCRLDTRGSCLGPASSVRPWSHRRRNYTEDIKRTKLQPVFVRYVHAVPTLKSVTRACNLFHFSNFLLLAFLGKKVTFISRGSFFGFISKHLLWLFCSTPKIKVLFSLFSFPSSVFPVLLLS</sequence>
<dbReference type="EMBL" id="OX459951">
    <property type="protein sequence ID" value="CAI9157411.1"/>
    <property type="molecule type" value="Genomic_DNA"/>
</dbReference>
<dbReference type="Proteomes" id="UP001176941">
    <property type="component" value="Chromosome 15"/>
</dbReference>
<evidence type="ECO:0000313" key="2">
    <source>
        <dbReference type="EMBL" id="CAI9157411.1"/>
    </source>
</evidence>
<organism evidence="2 3">
    <name type="scientific">Rangifer tarandus platyrhynchus</name>
    <name type="common">Svalbard reindeer</name>
    <dbReference type="NCBI Taxonomy" id="3082113"/>
    <lineage>
        <taxon>Eukaryota</taxon>
        <taxon>Metazoa</taxon>
        <taxon>Chordata</taxon>
        <taxon>Craniata</taxon>
        <taxon>Vertebrata</taxon>
        <taxon>Euteleostomi</taxon>
        <taxon>Mammalia</taxon>
        <taxon>Eutheria</taxon>
        <taxon>Laurasiatheria</taxon>
        <taxon>Artiodactyla</taxon>
        <taxon>Ruminantia</taxon>
        <taxon>Pecora</taxon>
        <taxon>Cervidae</taxon>
        <taxon>Odocoileinae</taxon>
        <taxon>Rangifer</taxon>
    </lineage>
</organism>